<reference evidence="1 2" key="1">
    <citation type="submission" date="2015-06" db="EMBL/GenBank/DDBJ databases">
        <title>Genome sequence of Mycobacterium conceptionense strain MLE.</title>
        <authorList>
            <person name="Greninger A.L."/>
            <person name="Cunningham G."/>
            <person name="Chiu C.Y."/>
            <person name="Miller S."/>
        </authorList>
    </citation>
    <scope>NUCLEOTIDE SEQUENCE [LARGE SCALE GENOMIC DNA]</scope>
    <source>
        <strain evidence="1 2">MLE</strain>
    </source>
</reference>
<name>A0A0J8U315_9MYCO</name>
<sequence length="74" mass="8252">MNVGDIIRLTDDAVENYGEKWRGQDLRVTHVAHSIDDHPGYDPAAEGVALVDTEYAHTGGDVPFSVYEYEFVVK</sequence>
<dbReference type="EMBL" id="LFOD01000039">
    <property type="protein sequence ID" value="KMV14830.1"/>
    <property type="molecule type" value="Genomic_DNA"/>
</dbReference>
<proteinExistence type="predicted"/>
<organism evidence="1 2">
    <name type="scientific">Mycolicibacterium conceptionense</name>
    <dbReference type="NCBI Taxonomy" id="451644"/>
    <lineage>
        <taxon>Bacteria</taxon>
        <taxon>Bacillati</taxon>
        <taxon>Actinomycetota</taxon>
        <taxon>Actinomycetes</taxon>
        <taxon>Mycobacteriales</taxon>
        <taxon>Mycobacteriaceae</taxon>
        <taxon>Mycolicibacterium</taxon>
    </lineage>
</organism>
<dbReference type="PATRIC" id="fig|451644.5.peg.5786"/>
<gene>
    <name evidence="1" type="ORF">ACT17_28220</name>
</gene>
<comment type="caution">
    <text evidence="1">The sequence shown here is derived from an EMBL/GenBank/DDBJ whole genome shotgun (WGS) entry which is preliminary data.</text>
</comment>
<evidence type="ECO:0000313" key="2">
    <source>
        <dbReference type="Proteomes" id="UP000037594"/>
    </source>
</evidence>
<accession>A0A0J8U315</accession>
<evidence type="ECO:0000313" key="1">
    <source>
        <dbReference type="EMBL" id="KMV14830.1"/>
    </source>
</evidence>
<protein>
    <submittedName>
        <fullName evidence="1">Uncharacterized protein</fullName>
    </submittedName>
</protein>
<dbReference type="Proteomes" id="UP000037594">
    <property type="component" value="Unassembled WGS sequence"/>
</dbReference>
<dbReference type="AlphaFoldDB" id="A0A0J8U315"/>